<proteinExistence type="inferred from homology"/>
<dbReference type="InterPro" id="IPR050936">
    <property type="entry name" value="AP-1-like"/>
</dbReference>
<dbReference type="SUPFAM" id="SSF57959">
    <property type="entry name" value="Leucine zipper domain"/>
    <property type="match status" value="1"/>
</dbReference>
<dbReference type="Gene3D" id="1.20.5.170">
    <property type="match status" value="1"/>
</dbReference>
<comment type="subcellular location">
    <subcellularLocation>
        <location evidence="2">Nucleus</location>
    </subcellularLocation>
</comment>
<gene>
    <name evidence="12" type="ORF">LAMI_0B04060G</name>
</gene>
<evidence type="ECO:0000256" key="9">
    <source>
        <dbReference type="SAM" id="Coils"/>
    </source>
</evidence>
<name>A0A1G4IVS2_9SACH</name>
<sequence length="312" mass="31708">MQSNDNHMALPHVLPNLPADNSHPHPSLPPNAAHTVLSVNVPPSAAAAQMSGAPLSSDAGSAAGSAGVSGSSSSAGSSVRSSIGYGSNIGASVGGAPPPQSTSTHHPVPLPQLVYQTAAAGPAAMVPSQAHALVQPQAAPASNQVPGILALGPSAAAVDGSHGALPLQYGAPPVNAPTGAGNSMGANRPTGLPAVSGLPLPEAAGIPDSGSVKHDPEPDQGSADGEHVNMHGVLIGKSGKPLRNTKRAAQNRTAQKAFRQRRERYIKELETKAKEYDRLEQEVSVLGQENQSLKQYVLELEQRLGVRHHPGV</sequence>
<feature type="region of interest" description="Disordered" evidence="10">
    <location>
        <begin position="1"/>
        <end position="35"/>
    </location>
</feature>
<dbReference type="OrthoDB" id="2593073at2759"/>
<keyword evidence="5" id="KW-0238">DNA-binding</keyword>
<dbReference type="AlphaFoldDB" id="A0A1G4IVS2"/>
<keyword evidence="13" id="KW-1185">Reference proteome</keyword>
<evidence type="ECO:0000256" key="4">
    <source>
        <dbReference type="ARBA" id="ARBA00023015"/>
    </source>
</evidence>
<dbReference type="InterPro" id="IPR046347">
    <property type="entry name" value="bZIP_sf"/>
</dbReference>
<dbReference type="PANTHER" id="PTHR40621:SF11">
    <property type="entry name" value="TRANSCRIPTION FACTOR KAPC-RELATED"/>
    <property type="match status" value="1"/>
</dbReference>
<dbReference type="SMART" id="SM00338">
    <property type="entry name" value="BRLZ"/>
    <property type="match status" value="1"/>
</dbReference>
<evidence type="ECO:0000313" key="12">
    <source>
        <dbReference type="EMBL" id="SCU80891.1"/>
    </source>
</evidence>
<feature type="coiled-coil region" evidence="9">
    <location>
        <begin position="262"/>
        <end position="296"/>
    </location>
</feature>
<keyword evidence="7" id="KW-0539">Nucleus</keyword>
<dbReference type="GO" id="GO:0090575">
    <property type="term" value="C:RNA polymerase II transcription regulator complex"/>
    <property type="evidence" value="ECO:0007669"/>
    <property type="project" value="TreeGrafter"/>
</dbReference>
<dbReference type="EMBL" id="LT598464">
    <property type="protein sequence ID" value="SCU80891.1"/>
    <property type="molecule type" value="Genomic_DNA"/>
</dbReference>
<evidence type="ECO:0000256" key="5">
    <source>
        <dbReference type="ARBA" id="ARBA00023125"/>
    </source>
</evidence>
<evidence type="ECO:0000256" key="1">
    <source>
        <dbReference type="ARBA" id="ARBA00004049"/>
    </source>
</evidence>
<dbReference type="GO" id="GO:0001228">
    <property type="term" value="F:DNA-binding transcription activator activity, RNA polymerase II-specific"/>
    <property type="evidence" value="ECO:0007669"/>
    <property type="project" value="TreeGrafter"/>
</dbReference>
<dbReference type="CDD" id="cd14688">
    <property type="entry name" value="bZIP_YAP"/>
    <property type="match status" value="1"/>
</dbReference>
<keyword evidence="9" id="KW-0175">Coiled coil</keyword>
<feature type="domain" description="BZIP" evidence="11">
    <location>
        <begin position="246"/>
        <end position="261"/>
    </location>
</feature>
<keyword evidence="4" id="KW-0805">Transcription regulation</keyword>
<dbReference type="STRING" id="1230905.A0A1G4IVS2"/>
<comment type="function">
    <text evidence="1">Putative transcription factor.</text>
</comment>
<protein>
    <recommendedName>
        <fullName evidence="8">Putative transcription factor kapC</fullName>
    </recommendedName>
</protein>
<dbReference type="Proteomes" id="UP000191024">
    <property type="component" value="Chromosome B"/>
</dbReference>
<dbReference type="Pfam" id="PF00170">
    <property type="entry name" value="bZIP_1"/>
    <property type="match status" value="1"/>
</dbReference>
<evidence type="ECO:0000256" key="7">
    <source>
        <dbReference type="ARBA" id="ARBA00023242"/>
    </source>
</evidence>
<reference evidence="12 13" key="1">
    <citation type="submission" date="2016-03" db="EMBL/GenBank/DDBJ databases">
        <authorList>
            <person name="Devillers H."/>
        </authorList>
    </citation>
    <scope>NUCLEOTIDE SEQUENCE [LARGE SCALE GENOMIC DNA]</scope>
    <source>
        <strain evidence="12">CBS 11717</strain>
    </source>
</reference>
<feature type="region of interest" description="Disordered" evidence="10">
    <location>
        <begin position="201"/>
        <end position="227"/>
    </location>
</feature>
<keyword evidence="6" id="KW-0804">Transcription</keyword>
<feature type="compositionally biased region" description="Low complexity" evidence="10">
    <location>
        <begin position="51"/>
        <end position="80"/>
    </location>
</feature>
<dbReference type="PROSITE" id="PS00036">
    <property type="entry name" value="BZIP_BASIC"/>
    <property type="match status" value="1"/>
</dbReference>
<evidence type="ECO:0000256" key="6">
    <source>
        <dbReference type="ARBA" id="ARBA00023163"/>
    </source>
</evidence>
<evidence type="ECO:0000259" key="11">
    <source>
        <dbReference type="PROSITE" id="PS00036"/>
    </source>
</evidence>
<feature type="region of interest" description="Disordered" evidence="10">
    <location>
        <begin position="50"/>
        <end position="80"/>
    </location>
</feature>
<dbReference type="PANTHER" id="PTHR40621">
    <property type="entry name" value="TRANSCRIPTION FACTOR KAPC-RELATED"/>
    <property type="match status" value="1"/>
</dbReference>
<evidence type="ECO:0000313" key="13">
    <source>
        <dbReference type="Proteomes" id="UP000191024"/>
    </source>
</evidence>
<evidence type="ECO:0000256" key="10">
    <source>
        <dbReference type="SAM" id="MobiDB-lite"/>
    </source>
</evidence>
<dbReference type="InterPro" id="IPR004827">
    <property type="entry name" value="bZIP"/>
</dbReference>
<comment type="similarity">
    <text evidence="3">Belongs to the bZIP family.</text>
</comment>
<dbReference type="GO" id="GO:0000976">
    <property type="term" value="F:transcription cis-regulatory region binding"/>
    <property type="evidence" value="ECO:0007669"/>
    <property type="project" value="InterPro"/>
</dbReference>
<evidence type="ECO:0000256" key="3">
    <source>
        <dbReference type="ARBA" id="ARBA00007163"/>
    </source>
</evidence>
<organism evidence="12 13">
    <name type="scientific">Lachancea mirantina</name>
    <dbReference type="NCBI Taxonomy" id="1230905"/>
    <lineage>
        <taxon>Eukaryota</taxon>
        <taxon>Fungi</taxon>
        <taxon>Dikarya</taxon>
        <taxon>Ascomycota</taxon>
        <taxon>Saccharomycotina</taxon>
        <taxon>Saccharomycetes</taxon>
        <taxon>Saccharomycetales</taxon>
        <taxon>Saccharomycetaceae</taxon>
        <taxon>Lachancea</taxon>
    </lineage>
</organism>
<evidence type="ECO:0000256" key="2">
    <source>
        <dbReference type="ARBA" id="ARBA00004123"/>
    </source>
</evidence>
<evidence type="ECO:0000256" key="8">
    <source>
        <dbReference type="ARBA" id="ARBA00044067"/>
    </source>
</evidence>
<accession>A0A1G4IVS2</accession>